<reference evidence="3 4" key="1">
    <citation type="journal article" date="2013" name="Int. J. Syst. Evol. Microbiol.">
        <title>Celerinatantimonas yamalensis sp. nov., a cold-adapted diazotrophic bacterium from a cold permafrost brine.</title>
        <authorList>
            <person name="Shcherbakova V."/>
            <person name="Chuvilskaya N."/>
            <person name="Rivkina E."/>
            <person name="Demidov N."/>
            <person name="Uchaeva V."/>
            <person name="Suetin S."/>
            <person name="Suzina N."/>
            <person name="Gilichinsky D."/>
        </authorList>
    </citation>
    <scope>NUCLEOTIDE SEQUENCE [LARGE SCALE GENOMIC DNA]</scope>
    <source>
        <strain evidence="3 4">C7</strain>
    </source>
</reference>
<dbReference type="PANTHER" id="PTHR35335:SF1">
    <property type="entry name" value="UPF0716 PROTEIN FXSA"/>
    <property type="match status" value="1"/>
</dbReference>
<dbReference type="PANTHER" id="PTHR35335">
    <property type="entry name" value="UPF0716 PROTEIN FXSA"/>
    <property type="match status" value="1"/>
</dbReference>
<feature type="compositionally biased region" description="Gly residues" evidence="1">
    <location>
        <begin position="127"/>
        <end position="136"/>
    </location>
</feature>
<sequence length="153" mass="16382">MFLYLFILIAGLSTAELYVLINVGAVIGAIPTIGLTILSALIGASLVRSQGIQTAFKAQQKINEGKVPAQQVVEGIMLIIAGACLIMPGFITDLCGMIILIPPVRRYFAKRLLNSSLIKFQTPPNGPGNGAGGGHTFDGEYQRRDSDDHDRLN</sequence>
<keyword evidence="2" id="KW-0812">Transmembrane</keyword>
<comment type="caution">
    <text evidence="3">The sequence shown here is derived from an EMBL/GenBank/DDBJ whole genome shotgun (WGS) entry which is preliminary data.</text>
</comment>
<evidence type="ECO:0000313" key="4">
    <source>
        <dbReference type="Proteomes" id="UP001629953"/>
    </source>
</evidence>
<dbReference type="InterPro" id="IPR007313">
    <property type="entry name" value="FxsA"/>
</dbReference>
<evidence type="ECO:0000313" key="3">
    <source>
        <dbReference type="EMBL" id="MFM2484875.1"/>
    </source>
</evidence>
<protein>
    <submittedName>
        <fullName evidence="3">FxsA family protein</fullName>
    </submittedName>
</protein>
<dbReference type="NCBIfam" id="NF008528">
    <property type="entry name" value="PRK11463.1-2"/>
    <property type="match status" value="1"/>
</dbReference>
<keyword evidence="2" id="KW-0472">Membrane</keyword>
<dbReference type="Proteomes" id="UP001629953">
    <property type="component" value="Unassembled WGS sequence"/>
</dbReference>
<evidence type="ECO:0000256" key="1">
    <source>
        <dbReference type="SAM" id="MobiDB-lite"/>
    </source>
</evidence>
<dbReference type="Pfam" id="PF04186">
    <property type="entry name" value="FxsA"/>
    <property type="match status" value="1"/>
</dbReference>
<dbReference type="RefSeq" id="WP_408623063.1">
    <property type="nucleotide sequence ID" value="NZ_JBEQCT010000002.1"/>
</dbReference>
<feature type="region of interest" description="Disordered" evidence="1">
    <location>
        <begin position="123"/>
        <end position="153"/>
    </location>
</feature>
<proteinExistence type="predicted"/>
<dbReference type="EMBL" id="JBEQCT010000002">
    <property type="protein sequence ID" value="MFM2484875.1"/>
    <property type="molecule type" value="Genomic_DNA"/>
</dbReference>
<accession>A0ABW9G5G5</accession>
<keyword evidence="4" id="KW-1185">Reference proteome</keyword>
<feature type="compositionally biased region" description="Basic and acidic residues" evidence="1">
    <location>
        <begin position="137"/>
        <end position="153"/>
    </location>
</feature>
<gene>
    <name evidence="3" type="ORF">ABUE30_07325</name>
</gene>
<keyword evidence="2" id="KW-1133">Transmembrane helix</keyword>
<organism evidence="3 4">
    <name type="scientific">Celerinatantimonas yamalensis</name>
    <dbReference type="NCBI Taxonomy" id="559956"/>
    <lineage>
        <taxon>Bacteria</taxon>
        <taxon>Pseudomonadati</taxon>
        <taxon>Pseudomonadota</taxon>
        <taxon>Gammaproteobacteria</taxon>
        <taxon>Celerinatantimonadaceae</taxon>
        <taxon>Celerinatantimonas</taxon>
    </lineage>
</organism>
<evidence type="ECO:0000256" key="2">
    <source>
        <dbReference type="SAM" id="Phobius"/>
    </source>
</evidence>
<feature type="transmembrane region" description="Helical" evidence="2">
    <location>
        <begin position="25"/>
        <end position="47"/>
    </location>
</feature>
<name>A0ABW9G5G5_9GAMM</name>
<feature type="transmembrane region" description="Helical" evidence="2">
    <location>
        <begin position="76"/>
        <end position="101"/>
    </location>
</feature>